<organism evidence="1 2">
    <name type="scientific">Gigaspora rosea</name>
    <dbReference type="NCBI Taxonomy" id="44941"/>
    <lineage>
        <taxon>Eukaryota</taxon>
        <taxon>Fungi</taxon>
        <taxon>Fungi incertae sedis</taxon>
        <taxon>Mucoromycota</taxon>
        <taxon>Glomeromycotina</taxon>
        <taxon>Glomeromycetes</taxon>
        <taxon>Diversisporales</taxon>
        <taxon>Gigasporaceae</taxon>
        <taxon>Gigaspora</taxon>
    </lineage>
</organism>
<accession>A0A397U9G5</accession>
<sequence>MTTPIVTSMTILKTYNKIIPKKKSVNQGMKKKHKTEREEFIHNLAKVTNKIYDGTNDGNSNSSNDNLTTTLIMASMMIPKTYIEIISRKKNISDIKKSQY</sequence>
<name>A0A397U9G5_9GLOM</name>
<proteinExistence type="predicted"/>
<keyword evidence="2" id="KW-1185">Reference proteome</keyword>
<reference evidence="1 2" key="1">
    <citation type="submission" date="2018-06" db="EMBL/GenBank/DDBJ databases">
        <title>Comparative genomics reveals the genomic features of Rhizophagus irregularis, R. cerebriforme, R. diaphanum and Gigaspora rosea, and their symbiotic lifestyle signature.</title>
        <authorList>
            <person name="Morin E."/>
            <person name="San Clemente H."/>
            <person name="Chen E.C.H."/>
            <person name="De La Providencia I."/>
            <person name="Hainaut M."/>
            <person name="Kuo A."/>
            <person name="Kohler A."/>
            <person name="Murat C."/>
            <person name="Tang N."/>
            <person name="Roy S."/>
            <person name="Loubradou J."/>
            <person name="Henrissat B."/>
            <person name="Grigoriev I.V."/>
            <person name="Corradi N."/>
            <person name="Roux C."/>
            <person name="Martin F.M."/>
        </authorList>
    </citation>
    <scope>NUCLEOTIDE SEQUENCE [LARGE SCALE GENOMIC DNA]</scope>
    <source>
        <strain evidence="1 2">DAOM 194757</strain>
    </source>
</reference>
<gene>
    <name evidence="1" type="ORF">C2G38_2216153</name>
</gene>
<evidence type="ECO:0000313" key="2">
    <source>
        <dbReference type="Proteomes" id="UP000266673"/>
    </source>
</evidence>
<dbReference type="EMBL" id="QKWP01001757">
    <property type="protein sequence ID" value="RIB06814.1"/>
    <property type="molecule type" value="Genomic_DNA"/>
</dbReference>
<dbReference type="AlphaFoldDB" id="A0A397U9G5"/>
<evidence type="ECO:0000313" key="1">
    <source>
        <dbReference type="EMBL" id="RIB06814.1"/>
    </source>
</evidence>
<dbReference type="Proteomes" id="UP000266673">
    <property type="component" value="Unassembled WGS sequence"/>
</dbReference>
<protein>
    <submittedName>
        <fullName evidence="1">Uncharacterized protein</fullName>
    </submittedName>
</protein>
<comment type="caution">
    <text evidence="1">The sequence shown here is derived from an EMBL/GenBank/DDBJ whole genome shotgun (WGS) entry which is preliminary data.</text>
</comment>